<dbReference type="Gene3D" id="3.40.50.300">
    <property type="entry name" value="P-loop containing nucleotide triphosphate hydrolases"/>
    <property type="match status" value="1"/>
</dbReference>
<keyword evidence="3" id="KW-1185">Reference proteome</keyword>
<accession>A0A7W0HSS1</accession>
<proteinExistence type="predicted"/>
<dbReference type="Proteomes" id="UP000530928">
    <property type="component" value="Unassembled WGS sequence"/>
</dbReference>
<evidence type="ECO:0000259" key="1">
    <source>
        <dbReference type="Pfam" id="PF00005"/>
    </source>
</evidence>
<sequence length="200" mass="21489">MIRAVELGLRKHGHWIFQGLSLEAPPGSLVAVVGPSDSGRSCFLLALAGRMKVTRGELTVDGARSVRGKVAVARVRPPIDLTPELRVGEHARERRRLERVGKDAFGRACSALGWNAPEKELTEELDAADRTLLCAALGLMAGKPVVVLDDVHDNTATDRQEQVWLALRRACDAGATIVASTVEEAPARGLADGWVRCARA</sequence>
<protein>
    <submittedName>
        <fullName evidence="2">ABC-type multidrug transport system ATPase subunit</fullName>
    </submittedName>
</protein>
<evidence type="ECO:0000313" key="3">
    <source>
        <dbReference type="Proteomes" id="UP000530928"/>
    </source>
</evidence>
<dbReference type="AlphaFoldDB" id="A0A7W0HSS1"/>
<dbReference type="SUPFAM" id="SSF52540">
    <property type="entry name" value="P-loop containing nucleoside triphosphate hydrolases"/>
    <property type="match status" value="1"/>
</dbReference>
<evidence type="ECO:0000313" key="2">
    <source>
        <dbReference type="EMBL" id="MBA2894295.1"/>
    </source>
</evidence>
<feature type="domain" description="ABC transporter" evidence="1">
    <location>
        <begin position="18"/>
        <end position="150"/>
    </location>
</feature>
<dbReference type="Pfam" id="PF00005">
    <property type="entry name" value="ABC_tran"/>
    <property type="match status" value="1"/>
</dbReference>
<dbReference type="GO" id="GO:0005524">
    <property type="term" value="F:ATP binding"/>
    <property type="evidence" value="ECO:0007669"/>
    <property type="project" value="InterPro"/>
</dbReference>
<dbReference type="CDD" id="cd00267">
    <property type="entry name" value="ABC_ATPase"/>
    <property type="match status" value="1"/>
</dbReference>
<comment type="caution">
    <text evidence="2">The sequence shown here is derived from an EMBL/GenBank/DDBJ whole genome shotgun (WGS) entry which is preliminary data.</text>
</comment>
<dbReference type="InterPro" id="IPR003439">
    <property type="entry name" value="ABC_transporter-like_ATP-bd"/>
</dbReference>
<name>A0A7W0HSS1_9ACTN</name>
<organism evidence="2 3">
    <name type="scientific">Nonomuraea soli</name>
    <dbReference type="NCBI Taxonomy" id="1032476"/>
    <lineage>
        <taxon>Bacteria</taxon>
        <taxon>Bacillati</taxon>
        <taxon>Actinomycetota</taxon>
        <taxon>Actinomycetes</taxon>
        <taxon>Streptosporangiales</taxon>
        <taxon>Streptosporangiaceae</taxon>
        <taxon>Nonomuraea</taxon>
    </lineage>
</organism>
<dbReference type="EMBL" id="JACDUR010000005">
    <property type="protein sequence ID" value="MBA2894295.1"/>
    <property type="molecule type" value="Genomic_DNA"/>
</dbReference>
<dbReference type="RefSeq" id="WP_181613000.1">
    <property type="nucleotide sequence ID" value="NZ_BAABAM010000005.1"/>
</dbReference>
<dbReference type="InterPro" id="IPR027417">
    <property type="entry name" value="P-loop_NTPase"/>
</dbReference>
<reference evidence="2 3" key="1">
    <citation type="submission" date="2020-07" db="EMBL/GenBank/DDBJ databases">
        <title>Genomic Encyclopedia of Type Strains, Phase IV (KMG-IV): sequencing the most valuable type-strain genomes for metagenomic binning, comparative biology and taxonomic classification.</title>
        <authorList>
            <person name="Goeker M."/>
        </authorList>
    </citation>
    <scope>NUCLEOTIDE SEQUENCE [LARGE SCALE GENOMIC DNA]</scope>
    <source>
        <strain evidence="2 3">DSM 45533</strain>
    </source>
</reference>
<dbReference type="GO" id="GO:0016887">
    <property type="term" value="F:ATP hydrolysis activity"/>
    <property type="evidence" value="ECO:0007669"/>
    <property type="project" value="InterPro"/>
</dbReference>
<gene>
    <name evidence="2" type="ORF">HNR30_005656</name>
</gene>